<dbReference type="AlphaFoldDB" id="A0A553PCL3"/>
<dbReference type="Proteomes" id="UP000318571">
    <property type="component" value="Chromosome 2"/>
</dbReference>
<evidence type="ECO:0000256" key="1">
    <source>
        <dbReference type="SAM" id="MobiDB-lite"/>
    </source>
</evidence>
<proteinExistence type="predicted"/>
<evidence type="ECO:0000313" key="2">
    <source>
        <dbReference type="EMBL" id="TRY75419.1"/>
    </source>
</evidence>
<protein>
    <submittedName>
        <fullName evidence="2">Uncharacterized protein</fullName>
    </submittedName>
</protein>
<gene>
    <name evidence="2" type="ORF">TCAL_16798</name>
</gene>
<comment type="caution">
    <text evidence="2">The sequence shown here is derived from an EMBL/GenBank/DDBJ whole genome shotgun (WGS) entry which is preliminary data.</text>
</comment>
<dbReference type="EMBL" id="VCGU01000005">
    <property type="protein sequence ID" value="TRY75419.1"/>
    <property type="molecule type" value="Genomic_DNA"/>
</dbReference>
<reference evidence="2 3" key="1">
    <citation type="journal article" date="2018" name="Nat. Ecol. Evol.">
        <title>Genomic signatures of mitonuclear coevolution across populations of Tigriopus californicus.</title>
        <authorList>
            <person name="Barreto F.S."/>
            <person name="Watson E.T."/>
            <person name="Lima T.G."/>
            <person name="Willett C.S."/>
            <person name="Edmands S."/>
            <person name="Li W."/>
            <person name="Burton R.S."/>
        </authorList>
    </citation>
    <scope>NUCLEOTIDE SEQUENCE [LARGE SCALE GENOMIC DNA]</scope>
    <source>
        <strain evidence="2 3">San Diego</strain>
    </source>
</reference>
<keyword evidence="3" id="KW-1185">Reference proteome</keyword>
<sequence>MPKVIMDQTGNQTRRKLVLIRRRKDPIKESKPSLKRQIMGISSRIIIMESLSRDMTILADRMKKILSELGDPEEIQEPDELEDLSWLDTPMEELPVEQRNEIRNNLASIVWKDSKLWRDLFLNGTENHREAINTQSPASGGRETKFQGLNIILVHQSVLILALILEVAPLRIRVIQFCVCIGDLLPCDVELESLRHAHFRLMRLGQGRQCLGVVQDKGGLSQLGLDEMPEKLVQKVGRTPSSTRVDSILMTEVLENLPSSADAPPTLELNTGVSTSKKSRSSKKERILLMICDRTLKTSILPRSPRKSTYLLRNRLSTFSNSTLSLGIRCKQGAKSSTF</sequence>
<feature type="region of interest" description="Disordered" evidence="1">
    <location>
        <begin position="261"/>
        <end position="281"/>
    </location>
</feature>
<accession>A0A553PCL3</accession>
<evidence type="ECO:0000313" key="3">
    <source>
        <dbReference type="Proteomes" id="UP000318571"/>
    </source>
</evidence>
<organism evidence="2 3">
    <name type="scientific">Tigriopus californicus</name>
    <name type="common">Marine copepod</name>
    <dbReference type="NCBI Taxonomy" id="6832"/>
    <lineage>
        <taxon>Eukaryota</taxon>
        <taxon>Metazoa</taxon>
        <taxon>Ecdysozoa</taxon>
        <taxon>Arthropoda</taxon>
        <taxon>Crustacea</taxon>
        <taxon>Multicrustacea</taxon>
        <taxon>Hexanauplia</taxon>
        <taxon>Copepoda</taxon>
        <taxon>Harpacticoida</taxon>
        <taxon>Harpacticidae</taxon>
        <taxon>Tigriopus</taxon>
    </lineage>
</organism>
<name>A0A553PCL3_TIGCA</name>